<keyword evidence="3" id="KW-1185">Reference proteome</keyword>
<comment type="caution">
    <text evidence="2">The sequence shown here is derived from an EMBL/GenBank/DDBJ whole genome shotgun (WGS) entry which is preliminary data.</text>
</comment>
<organism evidence="2 3">
    <name type="scientific">Flavobacterium jumunjinense</name>
    <dbReference type="NCBI Taxonomy" id="998845"/>
    <lineage>
        <taxon>Bacteria</taxon>
        <taxon>Pseudomonadati</taxon>
        <taxon>Bacteroidota</taxon>
        <taxon>Flavobacteriia</taxon>
        <taxon>Flavobacteriales</taxon>
        <taxon>Flavobacteriaceae</taxon>
        <taxon>Flavobacterium</taxon>
    </lineage>
</organism>
<dbReference type="RefSeq" id="WP_236456789.1">
    <property type="nucleotide sequence ID" value="NZ_CBCSGE010000018.1"/>
</dbReference>
<feature type="signal peptide" evidence="1">
    <location>
        <begin position="1"/>
        <end position="17"/>
    </location>
</feature>
<evidence type="ECO:0000313" key="3">
    <source>
        <dbReference type="Proteomes" id="UP001589607"/>
    </source>
</evidence>
<gene>
    <name evidence="2" type="ORF">ACFFVF_09665</name>
</gene>
<evidence type="ECO:0008006" key="4">
    <source>
        <dbReference type="Google" id="ProtNLM"/>
    </source>
</evidence>
<name>A0ABV5GN82_9FLAO</name>
<evidence type="ECO:0000256" key="1">
    <source>
        <dbReference type="SAM" id="SignalP"/>
    </source>
</evidence>
<reference evidence="2 3" key="1">
    <citation type="submission" date="2024-09" db="EMBL/GenBank/DDBJ databases">
        <authorList>
            <person name="Sun Q."/>
            <person name="Mori K."/>
        </authorList>
    </citation>
    <scope>NUCLEOTIDE SEQUENCE [LARGE SCALE GENOMIC DNA]</scope>
    <source>
        <strain evidence="2 3">CECT 7955</strain>
    </source>
</reference>
<accession>A0ABV5GN82</accession>
<dbReference type="EMBL" id="JBHMEY010000020">
    <property type="protein sequence ID" value="MFB9096782.1"/>
    <property type="molecule type" value="Genomic_DNA"/>
</dbReference>
<keyword evidence="1" id="KW-0732">Signal</keyword>
<evidence type="ECO:0000313" key="2">
    <source>
        <dbReference type="EMBL" id="MFB9096782.1"/>
    </source>
</evidence>
<protein>
    <recommendedName>
        <fullName evidence="4">Lipocalin-like domain-containing protein</fullName>
    </recommendedName>
</protein>
<feature type="chain" id="PRO_5046751159" description="Lipocalin-like domain-containing protein" evidence="1">
    <location>
        <begin position="18"/>
        <end position="172"/>
    </location>
</feature>
<dbReference type="Proteomes" id="UP001589607">
    <property type="component" value="Unassembled WGS sequence"/>
</dbReference>
<sequence>MKRYILFFLFISTIAFTQNKTTFPNDFFGKYKGKLNIHNAKGSQIIDMELHLLPTDSVGKYIYTIIYKSEKIDQERKYTLIEKDNAKGSFVIDENNGIILNAFVADNTLYSIFEVQGSLLTTTEHFKDNYVDFEIMYTQKDKVKKTGKNTEEVPEVLSFPVMSVQKARLFKE</sequence>
<proteinExistence type="predicted"/>